<gene>
    <name evidence="3" type="ORF">DJ018_10475</name>
</gene>
<dbReference type="GO" id="GO:0007059">
    <property type="term" value="P:chromosome segregation"/>
    <property type="evidence" value="ECO:0007669"/>
    <property type="project" value="TreeGrafter"/>
</dbReference>
<dbReference type="SUPFAM" id="SSF110849">
    <property type="entry name" value="ParB/Sulfiredoxin"/>
    <property type="match status" value="1"/>
</dbReference>
<name>A0A328ADA5_9CAUL</name>
<reference evidence="4" key="1">
    <citation type="submission" date="2018-05" db="EMBL/GenBank/DDBJ databases">
        <authorList>
            <person name="Li X."/>
        </authorList>
    </citation>
    <scope>NUCLEOTIDE SEQUENCE [LARGE SCALE GENOMIC DNA]</scope>
    <source>
        <strain evidence="4">YIM 73061</strain>
    </source>
</reference>
<feature type="region of interest" description="Disordered" evidence="1">
    <location>
        <begin position="646"/>
        <end position="713"/>
    </location>
</feature>
<organism evidence="3 4">
    <name type="scientific">Phenylobacterium deserti</name>
    <dbReference type="NCBI Taxonomy" id="1914756"/>
    <lineage>
        <taxon>Bacteria</taxon>
        <taxon>Pseudomonadati</taxon>
        <taxon>Pseudomonadota</taxon>
        <taxon>Alphaproteobacteria</taxon>
        <taxon>Caulobacterales</taxon>
        <taxon>Caulobacteraceae</taxon>
        <taxon>Phenylobacterium</taxon>
    </lineage>
</organism>
<protein>
    <submittedName>
        <fullName evidence="3">Chromosome partitioning protein ParB</fullName>
    </submittedName>
</protein>
<evidence type="ECO:0000313" key="4">
    <source>
        <dbReference type="Proteomes" id="UP000249725"/>
    </source>
</evidence>
<evidence type="ECO:0000259" key="2">
    <source>
        <dbReference type="SMART" id="SM00470"/>
    </source>
</evidence>
<feature type="compositionally biased region" description="Low complexity" evidence="1">
    <location>
        <begin position="417"/>
        <end position="427"/>
    </location>
</feature>
<keyword evidence="4" id="KW-1185">Reference proteome</keyword>
<evidence type="ECO:0000256" key="1">
    <source>
        <dbReference type="SAM" id="MobiDB-lite"/>
    </source>
</evidence>
<feature type="region of interest" description="Disordered" evidence="1">
    <location>
        <begin position="396"/>
        <end position="441"/>
    </location>
</feature>
<dbReference type="Proteomes" id="UP000249725">
    <property type="component" value="Unassembled WGS sequence"/>
</dbReference>
<dbReference type="PANTHER" id="PTHR33375:SF7">
    <property type="entry name" value="CHROMOSOME 2-PARTITIONING PROTEIN PARB-RELATED"/>
    <property type="match status" value="1"/>
</dbReference>
<proteinExistence type="predicted"/>
<feature type="compositionally biased region" description="Acidic residues" evidence="1">
    <location>
        <begin position="401"/>
        <end position="416"/>
    </location>
</feature>
<feature type="compositionally biased region" description="Low complexity" evidence="1">
    <location>
        <begin position="686"/>
        <end position="713"/>
    </location>
</feature>
<dbReference type="EMBL" id="QFYR01000002">
    <property type="protein sequence ID" value="RAK52620.1"/>
    <property type="molecule type" value="Genomic_DNA"/>
</dbReference>
<dbReference type="Gene3D" id="1.10.10.2830">
    <property type="match status" value="1"/>
</dbReference>
<accession>A0A328ADA5</accession>
<evidence type="ECO:0000313" key="3">
    <source>
        <dbReference type="EMBL" id="RAK52620.1"/>
    </source>
</evidence>
<dbReference type="InterPro" id="IPR050336">
    <property type="entry name" value="Chromosome_partition/occlusion"/>
</dbReference>
<dbReference type="SMART" id="SM00470">
    <property type="entry name" value="ParB"/>
    <property type="match status" value="1"/>
</dbReference>
<feature type="domain" description="ParB-like N-terminal" evidence="2">
    <location>
        <begin position="23"/>
        <end position="123"/>
    </location>
</feature>
<dbReference type="PANTHER" id="PTHR33375">
    <property type="entry name" value="CHROMOSOME-PARTITIONING PROTEIN PARB-RELATED"/>
    <property type="match status" value="1"/>
</dbReference>
<comment type="caution">
    <text evidence="3">The sequence shown here is derived from an EMBL/GenBank/DDBJ whole genome shotgun (WGS) entry which is preliminary data.</text>
</comment>
<sequence length="713" mass="73864">MVRTAGSETLTMTASQIPAGRRLTVPLKDLGVAPENLRAEEAADADIPRLADTVRAAGLIYPLVVRRGRRREAEPFQVLDGRRRRLALLSLVEAGAIAPDAPVECLLVEGRAAQAAAAVIPNREHAPVHPADVIAAIGKLRRAHMATGQIAAALGYEELEIKRLAALAGVHPRVLEAYRQDRLTVRQVRMLARLKDKDRQEGFAQAALDGVLHDYQLQAQVQGGRVTADDTRVPLVGLAAYQAAGGRIEADLFGELPDALLDPDLLARLWRERAEALAAGLEAEGLAVQLGDEGGYRAPEGLLHLPYVHVGGLPEAQRAVFEAARGRAEAAEAALEIAGGAAASDQALAEHLAAQLAVARAKVTDGEVAAARLAPNGATGLDVSFFWRPAPIPTEVAPDLAADDPSADAPASEDAEAPASLAAGTRAPPQPPPGPLGAGHALHDARTDLATRALACALANDPAAALTVLTAHLLRLLTAARVGRDATALTVRAEAYVGARPPIAGLDADLRRRLVARREALEASGLTPIAWTAGLGASEQLAMLAELVAVCLDLREPRTDAVRRAARAEAAEIAGLCGARFGGWTPDPAYLRLHGKAELAAMLQGLGDTDPKACGLKKDELVARVASLAAAQGWVPPELTWTSTLEASSPEATRHDPAGSEPDPASPDEATAAQDMAPLGADLPNGAAEVEAGDAADPAEPAGEGADAAALAA</sequence>
<dbReference type="AlphaFoldDB" id="A0A328ADA5"/>
<dbReference type="InterPro" id="IPR036086">
    <property type="entry name" value="ParB/Sulfiredoxin_sf"/>
</dbReference>
<dbReference type="InterPro" id="IPR003115">
    <property type="entry name" value="ParB_N"/>
</dbReference>
<dbReference type="GO" id="GO:0005694">
    <property type="term" value="C:chromosome"/>
    <property type="evidence" value="ECO:0007669"/>
    <property type="project" value="TreeGrafter"/>
</dbReference>
<dbReference type="SUPFAM" id="SSF109709">
    <property type="entry name" value="KorB DNA-binding domain-like"/>
    <property type="match status" value="1"/>
</dbReference>